<dbReference type="EMBL" id="JENY01000018">
    <property type="protein sequence ID" value="EXL05931.1"/>
    <property type="molecule type" value="Genomic_DNA"/>
</dbReference>
<dbReference type="SMART" id="SM00382">
    <property type="entry name" value="AAA"/>
    <property type="match status" value="1"/>
</dbReference>
<dbReference type="InterPro" id="IPR014223">
    <property type="entry name" value="ABC_CydC/D"/>
</dbReference>
<keyword evidence="3 8" id="KW-0812">Transmembrane</keyword>
<organism evidence="11 13">
    <name type="scientific">Aquamicrobium defluvii</name>
    <dbReference type="NCBI Taxonomy" id="69279"/>
    <lineage>
        <taxon>Bacteria</taxon>
        <taxon>Pseudomonadati</taxon>
        <taxon>Pseudomonadota</taxon>
        <taxon>Alphaproteobacteria</taxon>
        <taxon>Hyphomicrobiales</taxon>
        <taxon>Phyllobacteriaceae</taxon>
        <taxon>Aquamicrobium</taxon>
    </lineage>
</organism>
<dbReference type="GO" id="GO:0034040">
    <property type="term" value="F:ATPase-coupled lipid transmembrane transporter activity"/>
    <property type="evidence" value="ECO:0007669"/>
    <property type="project" value="TreeGrafter"/>
</dbReference>
<dbReference type="OrthoDB" id="5288404at2"/>
<reference evidence="12 14" key="2">
    <citation type="submission" date="2019-03" db="EMBL/GenBank/DDBJ databases">
        <title>Genomic Encyclopedia of Type Strains, Phase IV (KMG-IV): sequencing the most valuable type-strain genomes for metagenomic binning, comparative biology and taxonomic classification.</title>
        <authorList>
            <person name="Goeker M."/>
        </authorList>
    </citation>
    <scope>NUCLEOTIDE SEQUENCE [LARGE SCALE GENOMIC DNA]</scope>
    <source>
        <strain evidence="12 14">DSM 11603</strain>
    </source>
</reference>
<feature type="domain" description="ABC transmembrane type-1" evidence="10">
    <location>
        <begin position="23"/>
        <end position="312"/>
    </location>
</feature>
<protein>
    <submittedName>
        <fullName evidence="11">ABC transporter ATP-binding protein</fullName>
    </submittedName>
    <submittedName>
        <fullName evidence="12">ATP-binding cassette subfamily C protein CydC</fullName>
    </submittedName>
</protein>
<dbReference type="GO" id="GO:0005524">
    <property type="term" value="F:ATP binding"/>
    <property type="evidence" value="ECO:0007669"/>
    <property type="project" value="UniProtKB-KW"/>
</dbReference>
<dbReference type="InterPro" id="IPR039421">
    <property type="entry name" value="Type_1_exporter"/>
</dbReference>
<evidence type="ECO:0000256" key="2">
    <source>
        <dbReference type="ARBA" id="ARBA00005417"/>
    </source>
</evidence>
<keyword evidence="6 8" id="KW-1133">Transmembrane helix</keyword>
<keyword evidence="5 11" id="KW-0067">ATP-binding</keyword>
<proteinExistence type="inferred from homology"/>
<name>A0A011UIE3_9HYPH</name>
<reference evidence="11 13" key="1">
    <citation type="submission" date="2014-02" db="EMBL/GenBank/DDBJ databases">
        <title>Aquamicrobium defluvii Genome sequencing.</title>
        <authorList>
            <person name="Wang X."/>
        </authorList>
    </citation>
    <scope>NUCLEOTIDE SEQUENCE [LARGE SCALE GENOMIC DNA]</scope>
    <source>
        <strain evidence="11 13">W13Z1</strain>
    </source>
</reference>
<dbReference type="Proteomes" id="UP000294958">
    <property type="component" value="Unassembled WGS sequence"/>
</dbReference>
<dbReference type="GO" id="GO:0045454">
    <property type="term" value="P:cell redox homeostasis"/>
    <property type="evidence" value="ECO:0007669"/>
    <property type="project" value="InterPro"/>
</dbReference>
<evidence type="ECO:0000313" key="13">
    <source>
        <dbReference type="Proteomes" id="UP000019849"/>
    </source>
</evidence>
<dbReference type="GO" id="GO:0034775">
    <property type="term" value="P:glutathione transmembrane transport"/>
    <property type="evidence" value="ECO:0007669"/>
    <property type="project" value="InterPro"/>
</dbReference>
<dbReference type="RefSeq" id="WP_035027369.1">
    <property type="nucleotide sequence ID" value="NZ_KK073890.1"/>
</dbReference>
<dbReference type="Pfam" id="PF00005">
    <property type="entry name" value="ABC_tran"/>
    <property type="match status" value="1"/>
</dbReference>
<accession>A0A011UIE3</accession>
<keyword evidence="4" id="KW-0547">Nucleotide-binding</keyword>
<dbReference type="InterPro" id="IPR036640">
    <property type="entry name" value="ABC1_TM_sf"/>
</dbReference>
<dbReference type="GO" id="GO:0140359">
    <property type="term" value="F:ABC-type transporter activity"/>
    <property type="evidence" value="ECO:0007669"/>
    <property type="project" value="InterPro"/>
</dbReference>
<evidence type="ECO:0000256" key="7">
    <source>
        <dbReference type="ARBA" id="ARBA00023136"/>
    </source>
</evidence>
<dbReference type="PANTHER" id="PTHR24221:SF654">
    <property type="entry name" value="ATP-BINDING CASSETTE SUB-FAMILY B MEMBER 6"/>
    <property type="match status" value="1"/>
</dbReference>
<evidence type="ECO:0000256" key="5">
    <source>
        <dbReference type="ARBA" id="ARBA00022840"/>
    </source>
</evidence>
<dbReference type="InterPro" id="IPR027417">
    <property type="entry name" value="P-loop_NTPase"/>
</dbReference>
<comment type="caution">
    <text evidence="11">The sequence shown here is derived from an EMBL/GenBank/DDBJ whole genome shotgun (WGS) entry which is preliminary data.</text>
</comment>
<keyword evidence="14" id="KW-1185">Reference proteome</keyword>
<dbReference type="GO" id="GO:0016887">
    <property type="term" value="F:ATP hydrolysis activity"/>
    <property type="evidence" value="ECO:0007669"/>
    <property type="project" value="InterPro"/>
</dbReference>
<evidence type="ECO:0000256" key="6">
    <source>
        <dbReference type="ARBA" id="ARBA00022989"/>
    </source>
</evidence>
<dbReference type="InterPro" id="IPR017871">
    <property type="entry name" value="ABC_transporter-like_CS"/>
</dbReference>
<dbReference type="InterPro" id="IPR003439">
    <property type="entry name" value="ABC_transporter-like_ATP-bd"/>
</dbReference>
<evidence type="ECO:0000313" key="12">
    <source>
        <dbReference type="EMBL" id="TDR33478.1"/>
    </source>
</evidence>
<comment type="subcellular location">
    <subcellularLocation>
        <location evidence="1">Cell membrane</location>
        <topology evidence="1">Multi-pass membrane protein</topology>
    </subcellularLocation>
</comment>
<evidence type="ECO:0000313" key="14">
    <source>
        <dbReference type="Proteomes" id="UP000294958"/>
    </source>
</evidence>
<sequence length="564" mass="58656">MNSLRHLQAVMALFWSQNRLMLAAGTLLALCTALAGIALLGLSGWFITATAIAGASVATALVFDVFAPAAGIRFLALARTFSRYGERLVTHDATLEVLARLRERVFRTFATDEEARSLAARPARLLFRLTVDIDALDSLYLRVAVPLVAALGSALVTSAALGLIAPALGIGIGLALILSGLAIPAVAAARAQKPARRRAHALEVLRSRTIDLMRGQADLVMANRLSAQTAALSAADSRLADADDALNHIEASTGFSFAVAGAGLLAATLIAAAVLAESGTIGAPAAALAVFVALACLEPFAALRRGALELGRVLLSARRLGSKLTDVVDEAASPDLPSCPANAVEIAGVTVSYRHGDRPVVEDQSLAVARGEHVALIGASGAGKSTILSLIAGELPPHAGTVRTLPAALLTQRTELFCDTLRGNLALARSNAGDGEMMEALHAAGLGAFVAGLPEGLDTMLGEGGAGLSAGQARRLALARLLLRDTPVWLLDEPTEGLDGSTARDVIERIGACAAGRALVIVTHIRREAELADRILLIEHGRVQADCARGSREYLRLLERLRPD</sequence>
<dbReference type="SUPFAM" id="SSF90123">
    <property type="entry name" value="ABC transporter transmembrane region"/>
    <property type="match status" value="1"/>
</dbReference>
<dbReference type="EMBL" id="SNZF01000022">
    <property type="protein sequence ID" value="TDR33478.1"/>
    <property type="molecule type" value="Genomic_DNA"/>
</dbReference>
<dbReference type="SUPFAM" id="SSF52540">
    <property type="entry name" value="P-loop containing nucleoside triphosphate hydrolases"/>
    <property type="match status" value="1"/>
</dbReference>
<feature type="transmembrane region" description="Helical" evidence="8">
    <location>
        <begin position="167"/>
        <end position="189"/>
    </location>
</feature>
<dbReference type="PROSITE" id="PS50929">
    <property type="entry name" value="ABC_TM1F"/>
    <property type="match status" value="1"/>
</dbReference>
<feature type="transmembrane region" description="Helical" evidence="8">
    <location>
        <begin position="255"/>
        <end position="275"/>
    </location>
</feature>
<evidence type="ECO:0000256" key="4">
    <source>
        <dbReference type="ARBA" id="ARBA00022741"/>
    </source>
</evidence>
<dbReference type="GO" id="GO:0005886">
    <property type="term" value="C:plasma membrane"/>
    <property type="evidence" value="ECO:0007669"/>
    <property type="project" value="UniProtKB-SubCell"/>
</dbReference>
<dbReference type="NCBIfam" id="TIGR02868">
    <property type="entry name" value="CydC"/>
    <property type="match status" value="1"/>
</dbReference>
<dbReference type="Proteomes" id="UP000019849">
    <property type="component" value="Unassembled WGS sequence"/>
</dbReference>
<feature type="domain" description="ABC transporter" evidence="9">
    <location>
        <begin position="344"/>
        <end position="561"/>
    </location>
</feature>
<feature type="transmembrane region" description="Helical" evidence="8">
    <location>
        <begin position="139"/>
        <end position="161"/>
    </location>
</feature>
<evidence type="ECO:0000259" key="9">
    <source>
        <dbReference type="PROSITE" id="PS50893"/>
    </source>
</evidence>
<dbReference type="InterPro" id="IPR011527">
    <property type="entry name" value="ABC1_TM_dom"/>
</dbReference>
<evidence type="ECO:0000256" key="3">
    <source>
        <dbReference type="ARBA" id="ARBA00022692"/>
    </source>
</evidence>
<evidence type="ECO:0000313" key="11">
    <source>
        <dbReference type="EMBL" id="EXL05931.1"/>
    </source>
</evidence>
<dbReference type="PANTHER" id="PTHR24221">
    <property type="entry name" value="ATP-BINDING CASSETTE SUB-FAMILY B"/>
    <property type="match status" value="1"/>
</dbReference>
<feature type="transmembrane region" description="Helical" evidence="8">
    <location>
        <begin position="281"/>
        <end position="303"/>
    </location>
</feature>
<keyword evidence="7 8" id="KW-0472">Membrane</keyword>
<evidence type="ECO:0000256" key="8">
    <source>
        <dbReference type="SAM" id="Phobius"/>
    </source>
</evidence>
<dbReference type="PATRIC" id="fig|69279.3.peg.2758"/>
<dbReference type="eggNOG" id="COG4987">
    <property type="taxonomic scope" value="Bacteria"/>
</dbReference>
<dbReference type="PROSITE" id="PS00211">
    <property type="entry name" value="ABC_TRANSPORTER_1"/>
    <property type="match status" value="1"/>
</dbReference>
<dbReference type="HOGENOM" id="CLU_000604_84_9_5"/>
<dbReference type="InterPro" id="IPR003593">
    <property type="entry name" value="AAA+_ATPase"/>
</dbReference>
<dbReference type="Gene3D" id="3.40.50.300">
    <property type="entry name" value="P-loop containing nucleotide triphosphate hydrolases"/>
    <property type="match status" value="1"/>
</dbReference>
<dbReference type="Gene3D" id="1.20.1560.10">
    <property type="entry name" value="ABC transporter type 1, transmembrane domain"/>
    <property type="match status" value="1"/>
</dbReference>
<dbReference type="AlphaFoldDB" id="A0A011UIE3"/>
<dbReference type="STRING" id="69279.BG36_06860"/>
<dbReference type="PROSITE" id="PS50893">
    <property type="entry name" value="ABC_TRANSPORTER_2"/>
    <property type="match status" value="1"/>
</dbReference>
<evidence type="ECO:0000259" key="10">
    <source>
        <dbReference type="PROSITE" id="PS50929"/>
    </source>
</evidence>
<evidence type="ECO:0000256" key="1">
    <source>
        <dbReference type="ARBA" id="ARBA00004651"/>
    </source>
</evidence>
<gene>
    <name evidence="11" type="ORF">BG36_06860</name>
    <name evidence="12" type="ORF">DES43_12273</name>
</gene>
<feature type="transmembrane region" description="Helical" evidence="8">
    <location>
        <begin position="45"/>
        <end position="67"/>
    </location>
</feature>
<comment type="similarity">
    <text evidence="2">Belongs to the ABC transporter superfamily.</text>
</comment>